<evidence type="ECO:0000259" key="2">
    <source>
        <dbReference type="Pfam" id="PF11560"/>
    </source>
</evidence>
<evidence type="ECO:0000313" key="4">
    <source>
        <dbReference type="RefSeq" id="XP_041421698.1"/>
    </source>
</evidence>
<dbReference type="Proteomes" id="UP000186698">
    <property type="component" value="Chromosome 6L"/>
</dbReference>
<organism evidence="3 4">
    <name type="scientific">Xenopus laevis</name>
    <name type="common">African clawed frog</name>
    <dbReference type="NCBI Taxonomy" id="8355"/>
    <lineage>
        <taxon>Eukaryota</taxon>
        <taxon>Metazoa</taxon>
        <taxon>Chordata</taxon>
        <taxon>Craniata</taxon>
        <taxon>Vertebrata</taxon>
        <taxon>Euteleostomi</taxon>
        <taxon>Amphibia</taxon>
        <taxon>Batrachia</taxon>
        <taxon>Anura</taxon>
        <taxon>Pipoidea</taxon>
        <taxon>Pipidae</taxon>
        <taxon>Xenopodinae</taxon>
        <taxon>Xenopus</taxon>
        <taxon>Xenopus</taxon>
    </lineage>
</organism>
<dbReference type="OrthoDB" id="9369413at2759"/>
<dbReference type="AlphaFoldDB" id="A0A8J1KY92"/>
<feature type="region of interest" description="Disordered" evidence="1">
    <location>
        <begin position="61"/>
        <end position="90"/>
    </location>
</feature>
<dbReference type="Gene3D" id="1.10.287.3160">
    <property type="match status" value="1"/>
</dbReference>
<gene>
    <name evidence="4" type="primary">LOC108718714</name>
</gene>
<evidence type="ECO:0000256" key="1">
    <source>
        <dbReference type="SAM" id="MobiDB-lite"/>
    </source>
</evidence>
<protein>
    <submittedName>
        <fullName evidence="4">Lamina-associated polypeptide 2-like</fullName>
    </submittedName>
</protein>
<sequence length="430" mass="47824">MVFICFTSLPASEKKDKAPEKHTPATKVQEEPVAPVMQTQAFADSLAAVIKQAVVQGFQEAAGARKRPRQSHARQTESLSEVSEGELTDTTGIMSPLLSEEEEFDSEDESGFDLAVIEPLIKAVRQTLTFPTGATRLSSADKLFPLVKKRSVGFPVHASIKEIMTSEWKKIDKKPQTTGRFLRKYPFEEDETKFWDSTPKVDAAVVRLAKRTTLPVDDAAVFKEPMEKRIEFNLKKAYGAAGSACRPAVALTSVSRALKVWLTDIEEAVSSNVKRPKLVEMLVDCKMAIDFISEASIDLVHLMARSMALSVAARRALWLKPWAADAASKSNLCQLPFEGDMLFGDKLDVIIKKVSGGKSVFLPQERKNKRGRYEHPSSRDRERPFGASRQYRPGREYSRQPSWRAGRQGTRGNSKRTGVFSSSASTSHQQ</sequence>
<feature type="domain" description="Lamina-associated polypeptide 2 alpha C-terminal" evidence="2">
    <location>
        <begin position="151"/>
        <end position="354"/>
    </location>
</feature>
<feature type="region of interest" description="Disordered" evidence="1">
    <location>
        <begin position="363"/>
        <end position="430"/>
    </location>
</feature>
<dbReference type="Pfam" id="PF11560">
    <property type="entry name" value="LAP2alpha"/>
    <property type="match status" value="1"/>
</dbReference>
<accession>A0A8J1KY92</accession>
<dbReference type="RefSeq" id="XP_041421698.1">
    <property type="nucleotide sequence ID" value="XM_041565764.1"/>
</dbReference>
<feature type="compositionally biased region" description="Polar residues" evidence="1">
    <location>
        <begin position="410"/>
        <end position="430"/>
    </location>
</feature>
<reference evidence="4" key="1">
    <citation type="submission" date="2025-08" db="UniProtKB">
        <authorList>
            <consortium name="RefSeq"/>
        </authorList>
    </citation>
    <scope>IDENTIFICATION</scope>
    <source>
        <strain evidence="4">J_2021</strain>
        <tissue evidence="4">Erythrocytes</tissue>
    </source>
</reference>
<feature type="compositionally biased region" description="Basic and acidic residues" evidence="1">
    <location>
        <begin position="371"/>
        <end position="384"/>
    </location>
</feature>
<dbReference type="GeneID" id="108718714"/>
<name>A0A8J1KY92_XENLA</name>
<dbReference type="InterPro" id="IPR021623">
    <property type="entry name" value="LAP2alpha_C"/>
</dbReference>
<keyword evidence="3" id="KW-1185">Reference proteome</keyword>
<dbReference type="KEGG" id="xla:108718714"/>
<evidence type="ECO:0000313" key="3">
    <source>
        <dbReference type="Proteomes" id="UP000186698"/>
    </source>
</evidence>
<proteinExistence type="predicted"/>